<dbReference type="InterPro" id="IPR033116">
    <property type="entry name" value="TRYPSIN_SER"/>
</dbReference>
<feature type="chain" id="PRO_5035772680" evidence="8">
    <location>
        <begin position="22"/>
        <end position="715"/>
    </location>
</feature>
<keyword evidence="12" id="KW-1185">Reference proteome</keyword>
<evidence type="ECO:0000256" key="6">
    <source>
        <dbReference type="ARBA" id="ARBA00023157"/>
    </source>
</evidence>
<dbReference type="GO" id="GO:0045087">
    <property type="term" value="P:innate immune response"/>
    <property type="evidence" value="ECO:0007669"/>
    <property type="project" value="UniProtKB-KW"/>
</dbReference>
<dbReference type="SUPFAM" id="SSF50494">
    <property type="entry name" value="Trypsin-like serine proteases"/>
    <property type="match status" value="1"/>
</dbReference>
<evidence type="ECO:0000256" key="3">
    <source>
        <dbReference type="ARBA" id="ARBA00022801"/>
    </source>
</evidence>
<feature type="domain" description="VWFA" evidence="9">
    <location>
        <begin position="28"/>
        <end position="240"/>
    </location>
</feature>
<dbReference type="OrthoDB" id="6380398at2759"/>
<keyword evidence="8" id="KW-0732">Signal</keyword>
<feature type="region of interest" description="Disordered" evidence="7">
    <location>
        <begin position="662"/>
        <end position="697"/>
    </location>
</feature>
<keyword evidence="3" id="KW-0378">Hydrolase</keyword>
<dbReference type="PANTHER" id="PTHR24264:SF54">
    <property type="entry name" value="PEPTIDASE S1 DOMAIN-CONTAINING PROTEIN"/>
    <property type="match status" value="1"/>
</dbReference>
<dbReference type="CDD" id="cd00190">
    <property type="entry name" value="Tryp_SPc"/>
    <property type="match status" value="1"/>
</dbReference>
<dbReference type="InterPro" id="IPR036465">
    <property type="entry name" value="vWFA_dom_sf"/>
</dbReference>
<dbReference type="Pfam" id="PF00089">
    <property type="entry name" value="Trypsin"/>
    <property type="match status" value="1"/>
</dbReference>
<evidence type="ECO:0000256" key="4">
    <source>
        <dbReference type="ARBA" id="ARBA00022825"/>
    </source>
</evidence>
<evidence type="ECO:0000313" key="12">
    <source>
        <dbReference type="Proteomes" id="UP000749559"/>
    </source>
</evidence>
<dbReference type="InterPro" id="IPR002035">
    <property type="entry name" value="VWF_A"/>
</dbReference>
<feature type="domain" description="Peptidase S1" evidence="10">
    <location>
        <begin position="260"/>
        <end position="507"/>
    </location>
</feature>
<dbReference type="Pfam" id="PF00092">
    <property type="entry name" value="VWA"/>
    <property type="match status" value="1"/>
</dbReference>
<keyword evidence="5" id="KW-0391">Immunity</keyword>
<dbReference type="InterPro" id="IPR001314">
    <property type="entry name" value="Peptidase_S1A"/>
</dbReference>
<dbReference type="PRINTS" id="PR00722">
    <property type="entry name" value="CHYMOTRYPSIN"/>
</dbReference>
<dbReference type="GO" id="GO:0004252">
    <property type="term" value="F:serine-type endopeptidase activity"/>
    <property type="evidence" value="ECO:0007669"/>
    <property type="project" value="InterPro"/>
</dbReference>
<name>A0A8S4PFN8_OWEFU</name>
<dbReference type="PROSITE" id="PS50234">
    <property type="entry name" value="VWFA"/>
    <property type="match status" value="1"/>
</dbReference>
<dbReference type="InterPro" id="IPR009003">
    <property type="entry name" value="Peptidase_S1_PA"/>
</dbReference>
<evidence type="ECO:0000256" key="1">
    <source>
        <dbReference type="ARBA" id="ARBA00022588"/>
    </source>
</evidence>
<evidence type="ECO:0000259" key="9">
    <source>
        <dbReference type="PROSITE" id="PS50234"/>
    </source>
</evidence>
<feature type="region of interest" description="Disordered" evidence="7">
    <location>
        <begin position="608"/>
        <end position="637"/>
    </location>
</feature>
<protein>
    <submittedName>
        <fullName evidence="11">Uncharacterized protein</fullName>
    </submittedName>
</protein>
<dbReference type="PROSITE" id="PS50240">
    <property type="entry name" value="TRYPSIN_DOM"/>
    <property type="match status" value="1"/>
</dbReference>
<keyword evidence="2" id="KW-0645">Protease</keyword>
<dbReference type="GO" id="GO:0006508">
    <property type="term" value="P:proteolysis"/>
    <property type="evidence" value="ECO:0007669"/>
    <property type="project" value="UniProtKB-KW"/>
</dbReference>
<dbReference type="Proteomes" id="UP000749559">
    <property type="component" value="Unassembled WGS sequence"/>
</dbReference>
<keyword evidence="6" id="KW-1015">Disulfide bond</keyword>
<reference evidence="11" key="1">
    <citation type="submission" date="2022-03" db="EMBL/GenBank/DDBJ databases">
        <authorList>
            <person name="Martin C."/>
        </authorList>
    </citation>
    <scope>NUCLEOTIDE SEQUENCE</scope>
</reference>
<evidence type="ECO:0000259" key="10">
    <source>
        <dbReference type="PROSITE" id="PS50240"/>
    </source>
</evidence>
<dbReference type="Gene3D" id="3.40.50.410">
    <property type="entry name" value="von Willebrand factor, type A domain"/>
    <property type="match status" value="1"/>
</dbReference>
<gene>
    <name evidence="11" type="ORF">OFUS_LOCUS17995</name>
</gene>
<keyword evidence="1" id="KW-0399">Innate immunity</keyword>
<dbReference type="PROSITE" id="PS00135">
    <property type="entry name" value="TRYPSIN_SER"/>
    <property type="match status" value="1"/>
</dbReference>
<keyword evidence="4" id="KW-0720">Serine protease</keyword>
<dbReference type="SMART" id="SM00020">
    <property type="entry name" value="Tryp_SPc"/>
    <property type="match status" value="1"/>
</dbReference>
<dbReference type="Gene3D" id="2.40.10.10">
    <property type="entry name" value="Trypsin-like serine proteases"/>
    <property type="match status" value="1"/>
</dbReference>
<dbReference type="EMBL" id="CAIIXF020000008">
    <property type="protein sequence ID" value="CAH1793099.1"/>
    <property type="molecule type" value="Genomic_DNA"/>
</dbReference>
<proteinExistence type="predicted"/>
<evidence type="ECO:0000256" key="5">
    <source>
        <dbReference type="ARBA" id="ARBA00022859"/>
    </source>
</evidence>
<dbReference type="InterPro" id="IPR043504">
    <property type="entry name" value="Peptidase_S1_PA_chymotrypsin"/>
</dbReference>
<feature type="signal peptide" evidence="8">
    <location>
        <begin position="1"/>
        <end position="21"/>
    </location>
</feature>
<organism evidence="11 12">
    <name type="scientific">Owenia fusiformis</name>
    <name type="common">Polychaete worm</name>
    <dbReference type="NCBI Taxonomy" id="6347"/>
    <lineage>
        <taxon>Eukaryota</taxon>
        <taxon>Metazoa</taxon>
        <taxon>Spiralia</taxon>
        <taxon>Lophotrochozoa</taxon>
        <taxon>Annelida</taxon>
        <taxon>Polychaeta</taxon>
        <taxon>Sedentaria</taxon>
        <taxon>Canalipalpata</taxon>
        <taxon>Sabellida</taxon>
        <taxon>Oweniida</taxon>
        <taxon>Oweniidae</taxon>
        <taxon>Owenia</taxon>
    </lineage>
</organism>
<comment type="caution">
    <text evidence="11">The sequence shown here is derived from an EMBL/GenBank/DDBJ whole genome shotgun (WGS) entry which is preliminary data.</text>
</comment>
<evidence type="ECO:0000313" key="11">
    <source>
        <dbReference type="EMBL" id="CAH1793099.1"/>
    </source>
</evidence>
<dbReference type="PANTHER" id="PTHR24264">
    <property type="entry name" value="TRYPSIN-RELATED"/>
    <property type="match status" value="1"/>
</dbReference>
<evidence type="ECO:0000256" key="2">
    <source>
        <dbReference type="ARBA" id="ARBA00022670"/>
    </source>
</evidence>
<dbReference type="GO" id="GO:0005615">
    <property type="term" value="C:extracellular space"/>
    <property type="evidence" value="ECO:0007669"/>
    <property type="project" value="TreeGrafter"/>
</dbReference>
<dbReference type="InterPro" id="IPR001254">
    <property type="entry name" value="Trypsin_dom"/>
</dbReference>
<evidence type="ECO:0000256" key="8">
    <source>
        <dbReference type="SAM" id="SignalP"/>
    </source>
</evidence>
<evidence type="ECO:0000256" key="7">
    <source>
        <dbReference type="SAM" id="MobiDB-lite"/>
    </source>
</evidence>
<sequence>MKRAILCFILVIGTVFEQGESYYEPCFNLMFVFDVSCEVDKEAIYNALLFHEKLIWDLTINYENIPENFKEGAVLFDKNEKVIFEMGSIFHDFFIIWDKTDLRKTKCKPKTDVALRSLYEDHMRFESTPRSQNKRNVKAMAAILFTDGLTDSKSVNNIDNVLDDLVLYGVDLFTVLIDKKRKEKVKGLRSIVDKLQESNVQRYYDIKGDFEGSNYKFGANRFFDIRNESSTAVSEIANELRQRQPFPPMRHYGCDAPDLGFESEPHCWPWFAAIQSRDEYHPMGWVNFCGGSLLNNGWVLTSAHCFNRKRKDVRIVLGKHDLTKIEEGEVAYNISMIKIHRRNDIALVKLDGYDSNVISGKIQPAKLPAKNMKHELKDYVANKGKFTVIGYGVVTKSIFGRQSNVLREIEVLSQPLGQCKSTYSDKTTKRLFHLKNIRVTADSICAGGIGSDACKGDSGGPLMSNMTGEWLVYGLVESGAPACGLADIPGVYTSVIHNLKWIDSITGPIQNGGTNPKVYMAPNVCHRPVCVKELNVIIVADLTTDADISEYPIEAFIMQLGIAPTKVQLGIVAITDDVHEVITISREFGIYNIIEALRNVTQAKNINKNNPIRSTTNDETTPYTDESTKPLTTASPESQTFHEEMIIRAFKLADDQLKNNQRFGPQLLKGPLTAGDQNAAGSRDSVEENNVPSERDLCLNGTSLKKTVQYETCNP</sequence>
<dbReference type="InterPro" id="IPR050127">
    <property type="entry name" value="Serine_Proteases_S1"/>
</dbReference>
<dbReference type="SUPFAM" id="SSF53300">
    <property type="entry name" value="vWA-like"/>
    <property type="match status" value="1"/>
</dbReference>
<dbReference type="AlphaFoldDB" id="A0A8S4PFN8"/>
<accession>A0A8S4PFN8</accession>